<protein>
    <recommendedName>
        <fullName evidence="3">Type 1 periplasmic binding fold superfamily protein</fullName>
    </recommendedName>
</protein>
<dbReference type="KEGG" id="fuv:JR347_02915"/>
<evidence type="ECO:0008006" key="3">
    <source>
        <dbReference type="Google" id="ProtNLM"/>
    </source>
</evidence>
<evidence type="ECO:0000313" key="2">
    <source>
        <dbReference type="Proteomes" id="UP000662783"/>
    </source>
</evidence>
<dbReference type="EMBL" id="CP070608">
    <property type="protein sequence ID" value="QSE99311.1"/>
    <property type="molecule type" value="Genomic_DNA"/>
</dbReference>
<proteinExistence type="predicted"/>
<dbReference type="Proteomes" id="UP000662783">
    <property type="component" value="Chromosome"/>
</dbReference>
<reference evidence="1" key="1">
    <citation type="submission" date="2021-02" db="EMBL/GenBank/DDBJ databases">
        <title>Fulvivirga sp. S481 isolated from sea water.</title>
        <authorList>
            <person name="Bae S.S."/>
            <person name="Baek K."/>
        </authorList>
    </citation>
    <scope>NUCLEOTIDE SEQUENCE</scope>
    <source>
        <strain evidence="1">S481</strain>
    </source>
</reference>
<dbReference type="AlphaFoldDB" id="A0A975A2X5"/>
<evidence type="ECO:0000313" key="1">
    <source>
        <dbReference type="EMBL" id="QSE99311.1"/>
    </source>
</evidence>
<name>A0A975A2X5_9BACT</name>
<sequence>MGFTSCDDDDAPAAENEEEVIDNVILTFTPAGSSAPVVVSAIDPDGDGAADFTTPSITLSTDETYTLTLSVNNIAEGEDITAEIREEDEEHMFFFEFTSGLFADPAGNGNVDSRDGAVNYDASENDAAGYPLGLTTVWQTAATAQSGTFRIILKHQPDIKSATSTAQDGESDIDLEFDITIN</sequence>
<accession>A0A975A2X5</accession>
<keyword evidence="2" id="KW-1185">Reference proteome</keyword>
<organism evidence="1 2">
    <name type="scientific">Fulvivirga lutea</name>
    <dbReference type="NCBI Taxonomy" id="2810512"/>
    <lineage>
        <taxon>Bacteria</taxon>
        <taxon>Pseudomonadati</taxon>
        <taxon>Bacteroidota</taxon>
        <taxon>Cytophagia</taxon>
        <taxon>Cytophagales</taxon>
        <taxon>Fulvivirgaceae</taxon>
        <taxon>Fulvivirga</taxon>
    </lineage>
</organism>
<gene>
    <name evidence="1" type="ORF">JR347_02915</name>
</gene>